<sequence length="303" mass="31535">MQSRRDVLRGGAALAATGVLGGLAGCSAITGGGGGNYANWIPEADDYGDRDHLGFTTIRPSDIASNEDAFSEDYFDLLENTESNFDATGIDFEDVTASTYFSGSTVLSGGLDGEAVREELEDNEYEEDDEVGGYRLYVPDGVSDPRRCWGVGGSVFATSAVGDMDAVETAELLVETTGGDGSRQVDDSEAFGAVVDAVGAPTIGTGGTFDEEEGDEPESGVFEHSVGRGAAVNVNGETSDVAAYVVFDEADDVDTGDLEDWVDENDGSDGTFDDVDDVSYNANGRVGTVSGTIDTDDLGGQFL</sequence>
<dbReference type="GeneID" id="79266958"/>
<dbReference type="EMBL" id="JBHTAP010000001">
    <property type="protein sequence ID" value="MFC7235268.1"/>
    <property type="molecule type" value="Genomic_DNA"/>
</dbReference>
<gene>
    <name evidence="2" type="ORF">ACFQJ4_08075</name>
</gene>
<protein>
    <submittedName>
        <fullName evidence="2">Uncharacterized protein</fullName>
    </submittedName>
</protein>
<dbReference type="AlphaFoldDB" id="A0ABD5ZPC7"/>
<evidence type="ECO:0000313" key="2">
    <source>
        <dbReference type="EMBL" id="MFC7235268.1"/>
    </source>
</evidence>
<comment type="caution">
    <text evidence="2">The sequence shown here is derived from an EMBL/GenBank/DDBJ whole genome shotgun (WGS) entry which is preliminary data.</text>
</comment>
<dbReference type="InterPro" id="IPR006311">
    <property type="entry name" value="TAT_signal"/>
</dbReference>
<keyword evidence="3" id="KW-1185">Reference proteome</keyword>
<proteinExistence type="predicted"/>
<accession>A0ABD5ZPC7</accession>
<dbReference type="RefSeq" id="WP_276233398.1">
    <property type="nucleotide sequence ID" value="NZ_CP119802.1"/>
</dbReference>
<name>A0ABD5ZPC7_9EURY</name>
<dbReference type="PROSITE" id="PS51318">
    <property type="entry name" value="TAT"/>
    <property type="match status" value="1"/>
</dbReference>
<evidence type="ECO:0000256" key="1">
    <source>
        <dbReference type="SAM" id="MobiDB-lite"/>
    </source>
</evidence>
<dbReference type="PROSITE" id="PS51257">
    <property type="entry name" value="PROKAR_LIPOPROTEIN"/>
    <property type="match status" value="1"/>
</dbReference>
<reference evidence="2 3" key="1">
    <citation type="journal article" date="2019" name="Int. J. Syst. Evol. Microbiol.">
        <title>The Global Catalogue of Microorganisms (GCM) 10K type strain sequencing project: providing services to taxonomists for standard genome sequencing and annotation.</title>
        <authorList>
            <consortium name="The Broad Institute Genomics Platform"/>
            <consortium name="The Broad Institute Genome Sequencing Center for Infectious Disease"/>
            <person name="Wu L."/>
            <person name="Ma J."/>
        </authorList>
    </citation>
    <scope>NUCLEOTIDE SEQUENCE [LARGE SCALE GENOMIC DNA]</scope>
    <source>
        <strain evidence="2 3">DT85</strain>
    </source>
</reference>
<dbReference type="Proteomes" id="UP001596398">
    <property type="component" value="Unassembled WGS sequence"/>
</dbReference>
<organism evidence="2 3">
    <name type="scientific">Halosegnis marinus</name>
    <dbReference type="NCBI Taxonomy" id="3034023"/>
    <lineage>
        <taxon>Archaea</taxon>
        <taxon>Methanobacteriati</taxon>
        <taxon>Methanobacteriota</taxon>
        <taxon>Stenosarchaea group</taxon>
        <taxon>Halobacteria</taxon>
        <taxon>Halobacteriales</taxon>
        <taxon>Natronomonadaceae</taxon>
        <taxon>Halosegnis</taxon>
    </lineage>
</organism>
<feature type="region of interest" description="Disordered" evidence="1">
    <location>
        <begin position="202"/>
        <end position="221"/>
    </location>
</feature>
<feature type="compositionally biased region" description="Acidic residues" evidence="1">
    <location>
        <begin position="209"/>
        <end position="218"/>
    </location>
</feature>
<evidence type="ECO:0000313" key="3">
    <source>
        <dbReference type="Proteomes" id="UP001596398"/>
    </source>
</evidence>